<comment type="caution">
    <text evidence="1">The sequence shown here is derived from an EMBL/GenBank/DDBJ whole genome shotgun (WGS) entry which is preliminary data.</text>
</comment>
<protein>
    <recommendedName>
        <fullName evidence="3">DUF559 domain-containing protein</fullName>
    </recommendedName>
</protein>
<evidence type="ECO:0000313" key="2">
    <source>
        <dbReference type="Proteomes" id="UP001260188"/>
    </source>
</evidence>
<dbReference type="SUPFAM" id="SSF52980">
    <property type="entry name" value="Restriction endonuclease-like"/>
    <property type="match status" value="1"/>
</dbReference>
<evidence type="ECO:0000313" key="1">
    <source>
        <dbReference type="EMBL" id="MDR6167353.1"/>
    </source>
</evidence>
<proteinExistence type="predicted"/>
<evidence type="ECO:0008006" key="3">
    <source>
        <dbReference type="Google" id="ProtNLM"/>
    </source>
</evidence>
<dbReference type="Proteomes" id="UP001260188">
    <property type="component" value="Unassembled WGS sequence"/>
</dbReference>
<dbReference type="EMBL" id="JAVIZA010000001">
    <property type="protein sequence ID" value="MDR6167353.1"/>
    <property type="molecule type" value="Genomic_DNA"/>
</dbReference>
<name>A0ABU1I0D0_9MICO</name>
<dbReference type="InterPro" id="IPR011335">
    <property type="entry name" value="Restrct_endonuc-II-like"/>
</dbReference>
<reference evidence="1 2" key="1">
    <citation type="submission" date="2023-08" db="EMBL/GenBank/DDBJ databases">
        <title>Functional and genomic diversity of the sorghum phyllosphere microbiome.</title>
        <authorList>
            <person name="Shade A."/>
        </authorList>
    </citation>
    <scope>NUCLEOTIDE SEQUENCE [LARGE SCALE GENOMIC DNA]</scope>
    <source>
        <strain evidence="1 2">SORGH_AS_0919</strain>
    </source>
</reference>
<organism evidence="1 2">
    <name type="scientific">Microbacterium paludicola</name>
    <dbReference type="NCBI Taxonomy" id="300019"/>
    <lineage>
        <taxon>Bacteria</taxon>
        <taxon>Bacillati</taxon>
        <taxon>Actinomycetota</taxon>
        <taxon>Actinomycetes</taxon>
        <taxon>Micrococcales</taxon>
        <taxon>Microbacteriaceae</taxon>
        <taxon>Microbacterium</taxon>
    </lineage>
</organism>
<sequence>MPRRPDPLPEALGGAFSCADAAAAGVSRKRLRAADLDTPFRGVRRRRGAEDAAAAGPLAEDQAIRRRVLEDARAYASIMGGRAFFCGRTAAVLWGTGAHSPGELEVGVLAPERAPRRRGIRGRQLAPTHVEVTTLDGLRVSSPASTWAMLGRNAGMRELVRIGDAFVRVPRGERGRRRSEARLCTLDDLAAAVAAGRRVGSAKLVEALGLIREGAMSPLETDFRLGLVAAGLPEPLLDQEIRDGSGRLAGIADAVWPEYRVIAEVEGDHHRTSRSQWARDIEKHTAYVALGFEVVRLTSAHIRPTGSAAVALVAGALRRRGWSPSPTRT</sequence>
<keyword evidence="2" id="KW-1185">Reference proteome</keyword>
<accession>A0ABU1I0D0</accession>
<gene>
    <name evidence="1" type="ORF">QE367_001557</name>
</gene>
<dbReference type="RefSeq" id="WP_309665850.1">
    <property type="nucleotide sequence ID" value="NZ_JAVIZA010000001.1"/>
</dbReference>